<evidence type="ECO:0000256" key="8">
    <source>
        <dbReference type="ARBA" id="ARBA00023212"/>
    </source>
</evidence>
<dbReference type="EMBL" id="JANQDX010000001">
    <property type="protein sequence ID" value="KAL0928975.1"/>
    <property type="molecule type" value="Genomic_DNA"/>
</dbReference>
<dbReference type="CDD" id="cd11290">
    <property type="entry name" value="gelsolin_S1_like"/>
    <property type="match status" value="1"/>
</dbReference>
<comment type="caution">
    <text evidence="11">The sequence shown here is derived from an EMBL/GenBank/DDBJ whole genome shotgun (WGS) entry which is preliminary data.</text>
</comment>
<keyword evidence="3" id="KW-0117">Actin capping</keyword>
<feature type="domain" description="HP" evidence="10">
    <location>
        <begin position="887"/>
        <end position="952"/>
    </location>
</feature>
<evidence type="ECO:0000256" key="7">
    <source>
        <dbReference type="ARBA" id="ARBA00023203"/>
    </source>
</evidence>
<evidence type="ECO:0000313" key="12">
    <source>
        <dbReference type="Proteomes" id="UP001552299"/>
    </source>
</evidence>
<dbReference type="FunFam" id="3.40.20.10:FF:000038">
    <property type="entry name" value="Villin-like 1"/>
    <property type="match status" value="1"/>
</dbReference>
<dbReference type="CDD" id="cd11293">
    <property type="entry name" value="gelsolin_S4_like"/>
    <property type="match status" value="1"/>
</dbReference>
<dbReference type="SUPFAM" id="SSF55753">
    <property type="entry name" value="Actin depolymerizing proteins"/>
    <property type="match status" value="6"/>
</dbReference>
<dbReference type="GO" id="GO:0051693">
    <property type="term" value="P:actin filament capping"/>
    <property type="evidence" value="ECO:0007669"/>
    <property type="project" value="UniProtKB-KW"/>
</dbReference>
<dbReference type="FunFam" id="3.40.20.10:FF:000001">
    <property type="entry name" value="Gelsolin"/>
    <property type="match status" value="1"/>
</dbReference>
<evidence type="ECO:0000256" key="3">
    <source>
        <dbReference type="ARBA" id="ARBA00022467"/>
    </source>
</evidence>
<comment type="subcellular location">
    <subcellularLocation>
        <location evidence="1">Cytoplasm</location>
        <location evidence="1">Cytoskeleton</location>
    </subcellularLocation>
</comment>
<evidence type="ECO:0000256" key="5">
    <source>
        <dbReference type="ARBA" id="ARBA00022737"/>
    </source>
</evidence>
<proteinExistence type="inferred from homology"/>
<dbReference type="SMART" id="SM00262">
    <property type="entry name" value="GEL"/>
    <property type="match status" value="6"/>
</dbReference>
<dbReference type="CDD" id="cd11291">
    <property type="entry name" value="gelsolin_S6_like"/>
    <property type="match status" value="1"/>
</dbReference>
<keyword evidence="5" id="KW-0677">Repeat</keyword>
<dbReference type="Pfam" id="PF00626">
    <property type="entry name" value="Gelsolin"/>
    <property type="match status" value="5"/>
</dbReference>
<dbReference type="InterPro" id="IPR029006">
    <property type="entry name" value="ADF-H/Gelsolin-like_dom_sf"/>
</dbReference>
<dbReference type="PRINTS" id="PR00597">
    <property type="entry name" value="GELSOLIN"/>
</dbReference>
<dbReference type="FunFam" id="3.40.20.10:FF:000002">
    <property type="entry name" value="Gelsolin"/>
    <property type="match status" value="1"/>
</dbReference>
<dbReference type="Pfam" id="PF02209">
    <property type="entry name" value="VHP"/>
    <property type="match status" value="1"/>
</dbReference>
<dbReference type="GO" id="GO:0003779">
    <property type="term" value="F:actin binding"/>
    <property type="evidence" value="ECO:0007669"/>
    <property type="project" value="UniProtKB-KW"/>
</dbReference>
<evidence type="ECO:0000256" key="1">
    <source>
        <dbReference type="ARBA" id="ARBA00004245"/>
    </source>
</evidence>
<evidence type="ECO:0000259" key="10">
    <source>
        <dbReference type="PROSITE" id="PS51089"/>
    </source>
</evidence>
<evidence type="ECO:0000256" key="6">
    <source>
        <dbReference type="ARBA" id="ARBA00022837"/>
    </source>
</evidence>
<dbReference type="Proteomes" id="UP001552299">
    <property type="component" value="Unassembled WGS sequence"/>
</dbReference>
<dbReference type="Gene3D" id="3.40.20.10">
    <property type="entry name" value="Severin"/>
    <property type="match status" value="6"/>
</dbReference>
<dbReference type="InterPro" id="IPR003128">
    <property type="entry name" value="Villin_headpiece"/>
</dbReference>
<dbReference type="Gene3D" id="1.10.950.10">
    <property type="entry name" value="Villin headpiece domain"/>
    <property type="match status" value="1"/>
</dbReference>
<keyword evidence="4" id="KW-0963">Cytoplasm</keyword>
<dbReference type="PANTHER" id="PTHR11977:SF51">
    <property type="entry name" value="PROTEIN FLIGHTLESS-1 HOMOLOG"/>
    <property type="match status" value="1"/>
</dbReference>
<feature type="region of interest" description="Disordered" evidence="9">
    <location>
        <begin position="812"/>
        <end position="891"/>
    </location>
</feature>
<dbReference type="CDD" id="cd11288">
    <property type="entry name" value="gelsolin_S5_like"/>
    <property type="match status" value="1"/>
</dbReference>
<name>A0ABD0VVH4_DENTH</name>
<accession>A0ABD0VVH4</accession>
<organism evidence="11 12">
    <name type="scientific">Dendrobium thyrsiflorum</name>
    <name type="common">Pinecone-like raceme dendrobium</name>
    <name type="synonym">Orchid</name>
    <dbReference type="NCBI Taxonomy" id="117978"/>
    <lineage>
        <taxon>Eukaryota</taxon>
        <taxon>Viridiplantae</taxon>
        <taxon>Streptophyta</taxon>
        <taxon>Embryophyta</taxon>
        <taxon>Tracheophyta</taxon>
        <taxon>Spermatophyta</taxon>
        <taxon>Magnoliopsida</taxon>
        <taxon>Liliopsida</taxon>
        <taxon>Asparagales</taxon>
        <taxon>Orchidaceae</taxon>
        <taxon>Epidendroideae</taxon>
        <taxon>Malaxideae</taxon>
        <taxon>Dendrobiinae</taxon>
        <taxon>Dendrobium</taxon>
    </lineage>
</organism>
<dbReference type="PROSITE" id="PS51089">
    <property type="entry name" value="HP"/>
    <property type="match status" value="1"/>
</dbReference>
<evidence type="ECO:0000256" key="4">
    <source>
        <dbReference type="ARBA" id="ARBA00022490"/>
    </source>
</evidence>
<sequence length="952" mass="105474">MSSSTKILDPAFQGAGQRVGTEIWRIENFEPVPLPKTDYGKFYSGDSYIILQTSSSKGGSYLYDIHYWIGKDTSQDEAGTAAIKTVELDASLGGRAVQHRELQAHESDKFLSYFKPCIIPLEGGVASGFKKLEEEKFENRLYVCRGKRVVRMKQVPFARSSLNHDDVFILDTENKIYQFNGANSNIQERAKSLEVIQYLKDKYHEGKCDVAIIDDGKLVAESDSGEFWVLFGGFAPIGKKPAGEDDVVLEKSPAKLYSINDGQLKLEEGLLSKAMLENNKCYLLDCGAEIHVWVGRVTQLEERKAACKAAEELISNENRPKATRISQMIQGYETHSFKSNFESWPLGSGTGTSGGEEGRGKVAALLKQQGVDVKGSTKNSPANEEVPPLLEGGGKVEVWRINGSAKTPILQEDVGKFFSGDCYIILYTYHSGEKKEDYFLACWIGNESIQDDRMMAARLANTMWTSMKGRPVQGRIFQGKEPPQFIALFQPMVVLKGGLSTGYKKSVEEQNVKDETYASDGIALIRVSGTSVHNNKAVQVDAVPASLNSYDCFLLQSGNTIFIWQGTSSTFEQHQWATNIAEFLKPGAGFKHAKEGTESSAFWFALGGKQSFSSNKVTTDIVRDPHLYTFSFNKEKLEVTEVFNFVQDDLLSEDMLILDTHSEVFIWIGQCVETKDKQKAFDIGQKYIELAMCLEGLASDVPLYKVTEGNEPCFFTAYFSWDSAKAAANGNSFEKKLAILFGTIFHASESKDKSNNASQSGPTQRASALAALSSAFNPHSKSKPTNPIPVRSTKGSSQRAAAVAALSSVLTAEQKKAQVEGSTRRFGRNSPPDSNATGSFKEETASSVVWDPAEDSAEKEAIESDGSVSQSNEVNLEENQDTIAGENGDENTYSYERLKAKSRKPVTGIDYKQREAYLSDEEFQTVFGMTKQAFYQQPKWKQDMQKRKFDLF</sequence>
<keyword evidence="12" id="KW-1185">Reference proteome</keyword>
<dbReference type="GO" id="GO:0032432">
    <property type="term" value="C:actin filament bundle"/>
    <property type="evidence" value="ECO:0007669"/>
    <property type="project" value="UniProtKB-ARBA"/>
</dbReference>
<dbReference type="AlphaFoldDB" id="A0ABD0VVH4"/>
<reference evidence="11 12" key="1">
    <citation type="journal article" date="2024" name="Plant Biotechnol. J.">
        <title>Dendrobium thyrsiflorum genome and its molecular insights into genes involved in important horticultural traits.</title>
        <authorList>
            <person name="Chen B."/>
            <person name="Wang J.Y."/>
            <person name="Zheng P.J."/>
            <person name="Li K.L."/>
            <person name="Liang Y.M."/>
            <person name="Chen X.F."/>
            <person name="Zhang C."/>
            <person name="Zhao X."/>
            <person name="He X."/>
            <person name="Zhang G.Q."/>
            <person name="Liu Z.J."/>
            <person name="Xu Q."/>
        </authorList>
    </citation>
    <scope>NUCLEOTIDE SEQUENCE [LARGE SCALE GENOMIC DNA]</scope>
    <source>
        <strain evidence="11">GZMU011</strain>
    </source>
</reference>
<dbReference type="InterPro" id="IPR036886">
    <property type="entry name" value="Villin_headpiece_dom_sf"/>
</dbReference>
<dbReference type="FunFam" id="3.40.20.10:FF:000028">
    <property type="entry name" value="Villin-like 1"/>
    <property type="match status" value="1"/>
</dbReference>
<gene>
    <name evidence="11" type="ORF">M5K25_000913</name>
</gene>
<dbReference type="InterPro" id="IPR007122">
    <property type="entry name" value="Villin/Gelsolin"/>
</dbReference>
<dbReference type="FunFam" id="3.40.20.10:FF:000039">
    <property type="entry name" value="Villin-4"/>
    <property type="match status" value="1"/>
</dbReference>
<feature type="region of interest" description="Disordered" evidence="9">
    <location>
        <begin position="776"/>
        <end position="796"/>
    </location>
</feature>
<protein>
    <recommendedName>
        <fullName evidence="10">HP domain-containing protein</fullName>
    </recommendedName>
</protein>
<dbReference type="GO" id="GO:0007015">
    <property type="term" value="P:actin filament organization"/>
    <property type="evidence" value="ECO:0007669"/>
    <property type="project" value="UniProtKB-ARBA"/>
</dbReference>
<evidence type="ECO:0000256" key="9">
    <source>
        <dbReference type="SAM" id="MobiDB-lite"/>
    </source>
</evidence>
<comment type="similarity">
    <text evidence="2">Belongs to the villin/gelsolin family.</text>
</comment>
<keyword evidence="6" id="KW-0106">Calcium</keyword>
<dbReference type="InterPro" id="IPR007123">
    <property type="entry name" value="Gelsolin-like_dom"/>
</dbReference>
<keyword evidence="7" id="KW-0009">Actin-binding</keyword>
<dbReference type="SUPFAM" id="SSF47050">
    <property type="entry name" value="VHP, Villin headpiece domain"/>
    <property type="match status" value="1"/>
</dbReference>
<dbReference type="SMART" id="SM00153">
    <property type="entry name" value="VHP"/>
    <property type="match status" value="1"/>
</dbReference>
<dbReference type="CDD" id="cd11289">
    <property type="entry name" value="gelsolin_S2_like"/>
    <property type="match status" value="1"/>
</dbReference>
<keyword evidence="8" id="KW-0206">Cytoskeleton</keyword>
<feature type="compositionally biased region" description="Polar residues" evidence="9">
    <location>
        <begin position="776"/>
        <end position="785"/>
    </location>
</feature>
<dbReference type="CDD" id="cd11292">
    <property type="entry name" value="gelsolin_S3_like"/>
    <property type="match status" value="1"/>
</dbReference>
<evidence type="ECO:0000313" key="11">
    <source>
        <dbReference type="EMBL" id="KAL0928975.1"/>
    </source>
</evidence>
<dbReference type="PANTHER" id="PTHR11977">
    <property type="entry name" value="VILLIN"/>
    <property type="match status" value="1"/>
</dbReference>
<evidence type="ECO:0000256" key="2">
    <source>
        <dbReference type="ARBA" id="ARBA00008418"/>
    </source>
</evidence>